<dbReference type="GO" id="GO:0008168">
    <property type="term" value="F:methyltransferase activity"/>
    <property type="evidence" value="ECO:0007669"/>
    <property type="project" value="UniProtKB-KW"/>
</dbReference>
<reference evidence="1 2" key="1">
    <citation type="submission" date="2018-07" db="EMBL/GenBank/DDBJ databases">
        <title>Rhizobium leguminosarum strain:ATCC 14479 Genome sequencing and assembly.</title>
        <authorList>
            <person name="Chakraborty R."/>
        </authorList>
    </citation>
    <scope>NUCLEOTIDE SEQUENCE [LARGE SCALE GENOMIC DNA]</scope>
    <source>
        <strain evidence="1 2">ATCC 14479</strain>
    </source>
</reference>
<organism evidence="1 2">
    <name type="scientific">Rhizobium leguminosarum</name>
    <dbReference type="NCBI Taxonomy" id="384"/>
    <lineage>
        <taxon>Bacteria</taxon>
        <taxon>Pseudomonadati</taxon>
        <taxon>Pseudomonadota</taxon>
        <taxon>Alphaproteobacteria</taxon>
        <taxon>Hyphomicrobiales</taxon>
        <taxon>Rhizobiaceae</taxon>
        <taxon>Rhizobium/Agrobacterium group</taxon>
        <taxon>Rhizobium</taxon>
    </lineage>
</organism>
<dbReference type="AlphaFoldDB" id="A0A2Z4YIX0"/>
<dbReference type="SUPFAM" id="SSF53335">
    <property type="entry name" value="S-adenosyl-L-methionine-dependent methyltransferases"/>
    <property type="match status" value="1"/>
</dbReference>
<dbReference type="PANTHER" id="PTHR43861:SF1">
    <property type="entry name" value="TRANS-ACONITATE 2-METHYLTRANSFERASE"/>
    <property type="match status" value="1"/>
</dbReference>
<dbReference type="Proteomes" id="UP000251166">
    <property type="component" value="Chromosome"/>
</dbReference>
<keyword evidence="1" id="KW-0489">Methyltransferase</keyword>
<name>A0A2Z4YIX0_RHILE</name>
<protein>
    <submittedName>
        <fullName evidence="1">Methyltransferase domain family protein</fullName>
    </submittedName>
</protein>
<evidence type="ECO:0000313" key="2">
    <source>
        <dbReference type="Proteomes" id="UP000251166"/>
    </source>
</evidence>
<dbReference type="CDD" id="cd02440">
    <property type="entry name" value="AdoMet_MTases"/>
    <property type="match status" value="1"/>
</dbReference>
<gene>
    <name evidence="1" type="ORF">DLJ82_3798</name>
</gene>
<keyword evidence="1" id="KW-0808">Transferase</keyword>
<dbReference type="PANTHER" id="PTHR43861">
    <property type="entry name" value="TRANS-ACONITATE 2-METHYLTRANSFERASE-RELATED"/>
    <property type="match status" value="1"/>
</dbReference>
<dbReference type="InterPro" id="IPR029063">
    <property type="entry name" value="SAM-dependent_MTases_sf"/>
</dbReference>
<proteinExistence type="predicted"/>
<evidence type="ECO:0000313" key="1">
    <source>
        <dbReference type="EMBL" id="AXA41364.1"/>
    </source>
</evidence>
<sequence length="295" mass="33088">MIRCLHCNTVFFSSENSEICPACGWTPARIDGLPAYAPELARAGGGFEPGYFDDLAGLEANNFWFQSRNKLLQWVLKRFRPNFRSFLEVGCGTGFVLTGIARLNPHARIAGSEIFTAGLSFARERLPTASLMQMDARNIPFIEEFEVVGAFDVLEHIEEDELVLSQLHAALKEGGLLMITVPQHPWLWSTLDEYSRHFRRYTEAELRRKVEAAGFEILRNTSFVTLLLPAMALSRLVRRDKPVGEIDVRAELQLPTVVNMIFKFLLSCEIFLIKAGISSPVGGSRLVVARKPEAS</sequence>
<dbReference type="GO" id="GO:0032259">
    <property type="term" value="P:methylation"/>
    <property type="evidence" value="ECO:0007669"/>
    <property type="project" value="UniProtKB-KW"/>
</dbReference>
<dbReference type="Pfam" id="PF13489">
    <property type="entry name" value="Methyltransf_23"/>
    <property type="match status" value="1"/>
</dbReference>
<dbReference type="Gene3D" id="3.40.50.150">
    <property type="entry name" value="Vaccinia Virus protein VP39"/>
    <property type="match status" value="1"/>
</dbReference>
<accession>A0A2Z4YIX0</accession>
<dbReference type="EMBL" id="CP030760">
    <property type="protein sequence ID" value="AXA41364.1"/>
    <property type="molecule type" value="Genomic_DNA"/>
</dbReference>